<reference evidence="2 3" key="1">
    <citation type="journal article" date="2018" name="bioRxiv">
        <title>Evidence of independent acquisition and adaption of ultra-small bacteria to human hosts across the highly diverse yet reduced genomes of the phylum Saccharibacteria.</title>
        <authorList>
            <person name="McLean J.S."/>
            <person name="Bor B."/>
            <person name="To T.T."/>
            <person name="Liu Q."/>
            <person name="Kearns K.A."/>
            <person name="Solden L.M."/>
            <person name="Wrighton K.C."/>
            <person name="He X."/>
            <person name="Shi W."/>
        </authorList>
    </citation>
    <scope>NUCLEOTIDE SEQUENCE [LARGE SCALE GENOMIC DNA]</scope>
    <source>
        <strain evidence="2 3">TM7_G3_2_Rum_HOT_351B</strain>
    </source>
</reference>
<organism evidence="2 3">
    <name type="scientific">Candidatus Nanosyncoccus alces</name>
    <dbReference type="NCBI Taxonomy" id="2171997"/>
    <lineage>
        <taxon>Bacteria</taxon>
        <taxon>Candidatus Saccharimonadota</taxon>
        <taxon>Candidatus Nanosyncoccalia</taxon>
        <taxon>Candidatus Nanosyncoccales</taxon>
        <taxon>Candidatus Nanosyncoccaceae</taxon>
        <taxon>Candidatus Nanosyncoccus</taxon>
    </lineage>
</organism>
<proteinExistence type="predicted"/>
<evidence type="ECO:0000313" key="2">
    <source>
        <dbReference type="EMBL" id="RYC74855.1"/>
    </source>
</evidence>
<feature type="signal peptide" evidence="1">
    <location>
        <begin position="1"/>
        <end position="26"/>
    </location>
</feature>
<evidence type="ECO:0000256" key="1">
    <source>
        <dbReference type="SAM" id="SignalP"/>
    </source>
</evidence>
<dbReference type="RefSeq" id="WP_129734884.1">
    <property type="nucleotide sequence ID" value="NZ_PRLM01000003.1"/>
</dbReference>
<keyword evidence="3" id="KW-1185">Reference proteome</keyword>
<evidence type="ECO:0008006" key="4">
    <source>
        <dbReference type="Google" id="ProtNLM"/>
    </source>
</evidence>
<feature type="chain" id="PRO_5045620571" description="DUF5667 domain-containing protein" evidence="1">
    <location>
        <begin position="27"/>
        <end position="168"/>
    </location>
</feature>
<accession>A0ABY0FM97</accession>
<sequence length="168" mass="19087">MKKKGLAFCCATVLMLCQCFVSSVGAITDEQSAAIKDHCETIRENLKRVQKEDSRVRVYLGGYYETILSKFIVPLNVRLVENNLSSAGLVENQNKFAAVKADFADDFVKYQRELEELVGMDCKEKPADFYDKLTAVRQRRQVMVKDVQRMRSLISGHVQLVESLKGEL</sequence>
<evidence type="ECO:0000313" key="3">
    <source>
        <dbReference type="Proteomes" id="UP001191019"/>
    </source>
</evidence>
<gene>
    <name evidence="2" type="ORF">G3RUM_00404</name>
</gene>
<dbReference type="EMBL" id="PRLM01000003">
    <property type="protein sequence ID" value="RYC74855.1"/>
    <property type="molecule type" value="Genomic_DNA"/>
</dbReference>
<keyword evidence="1" id="KW-0732">Signal</keyword>
<dbReference type="Proteomes" id="UP001191019">
    <property type="component" value="Unassembled WGS sequence"/>
</dbReference>
<protein>
    <recommendedName>
        <fullName evidence="4">DUF5667 domain-containing protein</fullName>
    </recommendedName>
</protein>
<reference evidence="2 3" key="2">
    <citation type="journal article" date="2020" name="Cell Rep.">
        <title>Acquisition and Adaptation of Ultra-small Parasitic Reduced Genome Bacteria to Mammalian Hosts.</title>
        <authorList>
            <person name="McLean J.S."/>
            <person name="Bor B."/>
            <person name="Kerns K.A."/>
            <person name="Liu Q."/>
            <person name="To T.T."/>
            <person name="Solden L."/>
            <person name="Hendrickson E.L."/>
            <person name="Wrighton K."/>
            <person name="Shi W."/>
            <person name="He X."/>
        </authorList>
    </citation>
    <scope>NUCLEOTIDE SEQUENCE [LARGE SCALE GENOMIC DNA]</scope>
    <source>
        <strain evidence="2 3">TM7_G3_2_Rum_HOT_351B</strain>
    </source>
</reference>
<name>A0ABY0FM97_9BACT</name>
<comment type="caution">
    <text evidence="2">The sequence shown here is derived from an EMBL/GenBank/DDBJ whole genome shotgun (WGS) entry which is preliminary data.</text>
</comment>